<comment type="caution">
    <text evidence="3">The sequence shown here is derived from an EMBL/GenBank/DDBJ whole genome shotgun (WGS) entry which is preliminary data.</text>
</comment>
<accession>A0AAW5SFN7</accession>
<gene>
    <name evidence="3" type="ORF">H7I77_04320</name>
    <name evidence="2" type="ORF">RMCN_1377</name>
</gene>
<evidence type="ECO:0000313" key="4">
    <source>
        <dbReference type="Proteomes" id="UP000069773"/>
    </source>
</evidence>
<reference evidence="3" key="2">
    <citation type="submission" date="2020-07" db="EMBL/GenBank/DDBJ databases">
        <authorList>
            <person name="Pettersson B.M.F."/>
            <person name="Behra P.R.K."/>
            <person name="Ramesh M."/>
            <person name="Das S."/>
            <person name="Dasgupta S."/>
            <person name="Kirsebom L.A."/>
        </authorList>
    </citation>
    <scope>NUCLEOTIDE SEQUENCE</scope>
    <source>
        <strain evidence="3">DSM 44203</strain>
    </source>
</reference>
<sequence length="238" mass="26256">MVESRFTTNAGARLHYLDSGGPDRGAPVVFIPGFTDIADDYVEVLPLFGRRAVVADLRGHGRSSAPEGDYDSTVLGTDVGAVVDAVTDGPVHVMTFSRGTPYALTWALAHRGRVRSISIGDYVPEEITLPKEISTFLLDGRWRGTPVHERLNRAAGEAIFGAARKQSFWEPLARWQPPLLVVRSPNSPLISDAAWDRYRELFPSASLHVFVDSPHDIFRPDRERYPALVRAHVDAVDA</sequence>
<dbReference type="Pfam" id="PF00561">
    <property type="entry name" value="Abhydrolase_1"/>
    <property type="match status" value="1"/>
</dbReference>
<dbReference type="InterPro" id="IPR029058">
    <property type="entry name" value="AB_hydrolase_fold"/>
</dbReference>
<dbReference type="Gene3D" id="3.40.50.1820">
    <property type="entry name" value="alpha/beta hydrolase"/>
    <property type="match status" value="1"/>
</dbReference>
<dbReference type="EMBL" id="BCTA01000021">
    <property type="protein sequence ID" value="GAT08244.1"/>
    <property type="molecule type" value="Genomic_DNA"/>
</dbReference>
<protein>
    <submittedName>
        <fullName evidence="3">Alpha/beta fold hydrolase</fullName>
    </submittedName>
    <submittedName>
        <fullName evidence="2">Lysophospholipase</fullName>
    </submittedName>
</protein>
<reference evidence="3" key="3">
    <citation type="journal article" date="2022" name="BMC Genomics">
        <title>Comparative genome analysis of mycobacteria focusing on tRNA and non-coding RNA.</title>
        <authorList>
            <person name="Behra P.R.K."/>
            <person name="Pettersson B.M.F."/>
            <person name="Ramesh M."/>
            <person name="Das S."/>
            <person name="Dasgupta S."/>
            <person name="Kirsebom L.A."/>
        </authorList>
    </citation>
    <scope>NUCLEOTIDE SEQUENCE</scope>
    <source>
        <strain evidence="3">DSM 44203</strain>
    </source>
</reference>
<organism evidence="3 5">
    <name type="scientific">Mycolicibacterium novocastrense</name>
    <name type="common">Mycobacterium novocastrense</name>
    <dbReference type="NCBI Taxonomy" id="59813"/>
    <lineage>
        <taxon>Bacteria</taxon>
        <taxon>Bacillati</taxon>
        <taxon>Actinomycetota</taxon>
        <taxon>Actinomycetes</taxon>
        <taxon>Mycobacteriales</taxon>
        <taxon>Mycobacteriaceae</taxon>
        <taxon>Mycolicibacterium</taxon>
    </lineage>
</organism>
<name>A0AAW5SFN7_MYCNV</name>
<evidence type="ECO:0000313" key="2">
    <source>
        <dbReference type="EMBL" id="GAT08244.1"/>
    </source>
</evidence>
<dbReference type="Proteomes" id="UP000069773">
    <property type="component" value="Unassembled WGS sequence"/>
</dbReference>
<keyword evidence="3" id="KW-0378">Hydrolase</keyword>
<dbReference type="EMBL" id="JACKTI010000019">
    <property type="protein sequence ID" value="MCV7022578.1"/>
    <property type="molecule type" value="Genomic_DNA"/>
</dbReference>
<evidence type="ECO:0000313" key="5">
    <source>
        <dbReference type="Proteomes" id="UP001207528"/>
    </source>
</evidence>
<proteinExistence type="predicted"/>
<dbReference type="Proteomes" id="UP001207528">
    <property type="component" value="Unassembled WGS sequence"/>
</dbReference>
<evidence type="ECO:0000259" key="1">
    <source>
        <dbReference type="Pfam" id="PF00561"/>
    </source>
</evidence>
<evidence type="ECO:0000313" key="3">
    <source>
        <dbReference type="EMBL" id="MCV7022578.1"/>
    </source>
</evidence>
<dbReference type="SUPFAM" id="SSF53474">
    <property type="entry name" value="alpha/beta-Hydrolases"/>
    <property type="match status" value="1"/>
</dbReference>
<dbReference type="GO" id="GO:0016020">
    <property type="term" value="C:membrane"/>
    <property type="evidence" value="ECO:0007669"/>
    <property type="project" value="TreeGrafter"/>
</dbReference>
<reference evidence="2 4" key="1">
    <citation type="journal article" date="2016" name="Genome Announc.">
        <title>Draft Genome Sequences of Five Rapidly Growing Mycobacterium Species, M. thermoresistibile, M. fortuitum subsp. acetamidolyticum, M. canariasense, M. brisbanense, and M. novocastrense.</title>
        <authorList>
            <person name="Katahira K."/>
            <person name="Ogura Y."/>
            <person name="Gotoh Y."/>
            <person name="Hayashi T."/>
        </authorList>
    </citation>
    <scope>NUCLEOTIDE SEQUENCE [LARGE SCALE GENOMIC DNA]</scope>
    <source>
        <strain evidence="2 4">JCM18114</strain>
    </source>
</reference>
<dbReference type="InterPro" id="IPR050266">
    <property type="entry name" value="AB_hydrolase_sf"/>
</dbReference>
<dbReference type="InterPro" id="IPR000073">
    <property type="entry name" value="AB_hydrolase_1"/>
</dbReference>
<dbReference type="GO" id="GO:0016787">
    <property type="term" value="F:hydrolase activity"/>
    <property type="evidence" value="ECO:0007669"/>
    <property type="project" value="UniProtKB-KW"/>
</dbReference>
<dbReference type="PANTHER" id="PTHR43798">
    <property type="entry name" value="MONOACYLGLYCEROL LIPASE"/>
    <property type="match status" value="1"/>
</dbReference>
<dbReference type="RefSeq" id="WP_067388019.1">
    <property type="nucleotide sequence ID" value="NZ_BCTA01000021.1"/>
</dbReference>
<dbReference type="AlphaFoldDB" id="A0AAW5SFN7"/>
<keyword evidence="4" id="KW-1185">Reference proteome</keyword>
<feature type="domain" description="AB hydrolase-1" evidence="1">
    <location>
        <begin position="27"/>
        <end position="117"/>
    </location>
</feature>
<dbReference type="PANTHER" id="PTHR43798:SF33">
    <property type="entry name" value="HYDROLASE, PUTATIVE (AFU_ORTHOLOGUE AFUA_2G14860)-RELATED"/>
    <property type="match status" value="1"/>
</dbReference>